<protein>
    <submittedName>
        <fullName evidence="1">Uncharacterized protein</fullName>
    </submittedName>
</protein>
<sequence>MTLRNYSCKTRPSAGWWVLGEVPPTIKLALFRRVKSGVFSSDARASSLLIEVDRKIPTGKPLVSDDYTIACPGFRVIDDG</sequence>
<organism evidence="1 2">
    <name type="scientific">Ensete ventricosum</name>
    <name type="common">Abyssinian banana</name>
    <name type="synonym">Musa ensete</name>
    <dbReference type="NCBI Taxonomy" id="4639"/>
    <lineage>
        <taxon>Eukaryota</taxon>
        <taxon>Viridiplantae</taxon>
        <taxon>Streptophyta</taxon>
        <taxon>Embryophyta</taxon>
        <taxon>Tracheophyta</taxon>
        <taxon>Spermatophyta</taxon>
        <taxon>Magnoliopsida</taxon>
        <taxon>Liliopsida</taxon>
        <taxon>Zingiberales</taxon>
        <taxon>Musaceae</taxon>
        <taxon>Ensete</taxon>
    </lineage>
</organism>
<gene>
    <name evidence="1" type="ORF">B296_00013987</name>
</gene>
<proteinExistence type="predicted"/>
<name>A0A426Y495_ENSVE</name>
<comment type="caution">
    <text evidence="1">The sequence shown here is derived from an EMBL/GenBank/DDBJ whole genome shotgun (WGS) entry which is preliminary data.</text>
</comment>
<dbReference type="Proteomes" id="UP000287651">
    <property type="component" value="Unassembled WGS sequence"/>
</dbReference>
<dbReference type="AlphaFoldDB" id="A0A426Y495"/>
<dbReference type="EMBL" id="AMZH03015151">
    <property type="protein sequence ID" value="RRT46514.1"/>
    <property type="molecule type" value="Genomic_DNA"/>
</dbReference>
<evidence type="ECO:0000313" key="2">
    <source>
        <dbReference type="Proteomes" id="UP000287651"/>
    </source>
</evidence>
<evidence type="ECO:0000313" key="1">
    <source>
        <dbReference type="EMBL" id="RRT46514.1"/>
    </source>
</evidence>
<accession>A0A426Y495</accession>
<reference evidence="1 2" key="1">
    <citation type="journal article" date="2014" name="Agronomy (Basel)">
        <title>A Draft Genome Sequence for Ensete ventricosum, the Drought-Tolerant Tree Against Hunger.</title>
        <authorList>
            <person name="Harrison J."/>
            <person name="Moore K.A."/>
            <person name="Paszkiewicz K."/>
            <person name="Jones T."/>
            <person name="Grant M."/>
            <person name="Ambacheew D."/>
            <person name="Muzemil S."/>
            <person name="Studholme D.J."/>
        </authorList>
    </citation>
    <scope>NUCLEOTIDE SEQUENCE [LARGE SCALE GENOMIC DNA]</scope>
</reference>